<protein>
    <submittedName>
        <fullName evidence="1">Putative encoded protein</fullName>
    </submittedName>
</protein>
<sequence length="106" mass="11827">MGGKLHSLNQRGFLPLCGVSRSWERCANNGKGYMPVGRPSPHQNALRAHPLTDPRTVPDCDDLRVKSLGSLRSLFKSCTQTTQINLDWKRLGVVVTEYLTVTEHPI</sequence>
<reference evidence="1" key="1">
    <citation type="submission" date="2016-07" db="EMBL/GenBank/DDBJ databases">
        <title>The complete chloroplast genome of Dunaliella salina strain SQ.</title>
        <authorList>
            <person name="Lopez H."/>
            <person name="Magdaleno D.A."/>
            <person name="Stephano J.L."/>
        </authorList>
    </citation>
    <scope>NUCLEOTIDE SEQUENCE</scope>
    <source>
        <strain evidence="1">SQ</strain>
    </source>
</reference>
<accession>A0A1C8XRI9</accession>
<keyword evidence="1" id="KW-0150">Chloroplast</keyword>
<geneLocation type="chloroplast" evidence="1"/>
<keyword evidence="1" id="KW-0934">Plastid</keyword>
<dbReference type="AlphaFoldDB" id="A0A1C8XRI9"/>
<proteinExistence type="predicted"/>
<dbReference type="EMBL" id="KX530454">
    <property type="protein sequence ID" value="AOH77106.1"/>
    <property type="molecule type" value="Genomic_DNA"/>
</dbReference>
<organism evidence="1">
    <name type="scientific">Dunaliella salina</name>
    <name type="common">Green alga</name>
    <name type="synonym">Protococcus salinus</name>
    <dbReference type="NCBI Taxonomy" id="3046"/>
    <lineage>
        <taxon>Eukaryota</taxon>
        <taxon>Viridiplantae</taxon>
        <taxon>Chlorophyta</taxon>
        <taxon>core chlorophytes</taxon>
        <taxon>Chlorophyceae</taxon>
        <taxon>CS clade</taxon>
        <taxon>Chlamydomonadales</taxon>
        <taxon>Dunaliellaceae</taxon>
        <taxon>Dunaliella</taxon>
    </lineage>
</organism>
<evidence type="ECO:0000313" key="1">
    <source>
        <dbReference type="EMBL" id="AOH77106.1"/>
    </source>
</evidence>
<name>A0A1C8XRI9_DUNSA</name>
<gene>
    <name evidence="1" type="primary">orf106</name>
</gene>